<feature type="binding site" evidence="8">
    <location>
        <position position="231"/>
    </location>
    <ligand>
        <name>substrate</name>
    </ligand>
</feature>
<protein>
    <submittedName>
        <fullName evidence="14">D-alanyl-D-alanine carboxypeptidase (Penicillin-binding protein 5/6)</fullName>
    </submittedName>
</protein>
<dbReference type="AlphaFoldDB" id="A0A1M5YYF6"/>
<dbReference type="GO" id="GO:0006508">
    <property type="term" value="P:proteolysis"/>
    <property type="evidence" value="ECO:0007669"/>
    <property type="project" value="InterPro"/>
</dbReference>
<accession>A0A1M5YYF6</accession>
<evidence type="ECO:0000256" key="2">
    <source>
        <dbReference type="ARBA" id="ARBA00022729"/>
    </source>
</evidence>
<evidence type="ECO:0000259" key="13">
    <source>
        <dbReference type="Pfam" id="PF00768"/>
    </source>
</evidence>
<evidence type="ECO:0000256" key="1">
    <source>
        <dbReference type="ARBA" id="ARBA00007164"/>
    </source>
</evidence>
<keyword evidence="6" id="KW-0961">Cell wall biogenesis/degradation</keyword>
<feature type="chain" id="PRO_5009915366" evidence="12">
    <location>
        <begin position="25"/>
        <end position="452"/>
    </location>
</feature>
<dbReference type="OrthoDB" id="9791132at2"/>
<dbReference type="EMBL" id="FQXV01000011">
    <property type="protein sequence ID" value="SHI17047.1"/>
    <property type="molecule type" value="Genomic_DNA"/>
</dbReference>
<keyword evidence="15" id="KW-1185">Reference proteome</keyword>
<organism evidence="14 15">
    <name type="scientific">Sporobacter termitidis DSM 10068</name>
    <dbReference type="NCBI Taxonomy" id="1123282"/>
    <lineage>
        <taxon>Bacteria</taxon>
        <taxon>Bacillati</taxon>
        <taxon>Bacillota</taxon>
        <taxon>Clostridia</taxon>
        <taxon>Eubacteriales</taxon>
        <taxon>Oscillospiraceae</taxon>
        <taxon>Sporobacter</taxon>
    </lineage>
</organism>
<dbReference type="STRING" id="1123282.SAMN02745823_03005"/>
<evidence type="ECO:0000256" key="4">
    <source>
        <dbReference type="ARBA" id="ARBA00022960"/>
    </source>
</evidence>
<evidence type="ECO:0000256" key="10">
    <source>
        <dbReference type="SAM" id="MobiDB-lite"/>
    </source>
</evidence>
<evidence type="ECO:0000313" key="14">
    <source>
        <dbReference type="EMBL" id="SHI17047.1"/>
    </source>
</evidence>
<keyword evidence="14" id="KW-0121">Carboxypeptidase</keyword>
<evidence type="ECO:0000256" key="5">
    <source>
        <dbReference type="ARBA" id="ARBA00022984"/>
    </source>
</evidence>
<proteinExistence type="inferred from homology"/>
<dbReference type="PANTHER" id="PTHR21581">
    <property type="entry name" value="D-ALANYL-D-ALANINE CARBOXYPEPTIDASE"/>
    <property type="match status" value="1"/>
</dbReference>
<keyword evidence="3" id="KW-0378">Hydrolase</keyword>
<dbReference type="PANTHER" id="PTHR21581:SF6">
    <property type="entry name" value="TRAFFICKING PROTEIN PARTICLE COMPLEX SUBUNIT 12"/>
    <property type="match status" value="1"/>
</dbReference>
<dbReference type="GO" id="GO:0008360">
    <property type="term" value="P:regulation of cell shape"/>
    <property type="evidence" value="ECO:0007669"/>
    <property type="project" value="UniProtKB-KW"/>
</dbReference>
<feature type="transmembrane region" description="Helical" evidence="11">
    <location>
        <begin position="401"/>
        <end position="422"/>
    </location>
</feature>
<evidence type="ECO:0000256" key="6">
    <source>
        <dbReference type="ARBA" id="ARBA00023316"/>
    </source>
</evidence>
<keyword evidence="11" id="KW-0472">Membrane</keyword>
<dbReference type="PRINTS" id="PR00725">
    <property type="entry name" value="DADACBPTASE1"/>
</dbReference>
<reference evidence="14 15" key="1">
    <citation type="submission" date="2016-11" db="EMBL/GenBank/DDBJ databases">
        <authorList>
            <person name="Jaros S."/>
            <person name="Januszkiewicz K."/>
            <person name="Wedrychowicz H."/>
        </authorList>
    </citation>
    <scope>NUCLEOTIDE SEQUENCE [LARGE SCALE GENOMIC DNA]</scope>
    <source>
        <strain evidence="14 15">DSM 10068</strain>
    </source>
</reference>
<sequence>MKKLTLTLLLLLIFLSDIPIPAHAADTGGVPDVGSETAVLMVADTGQVLYQKDMDKQMYPASITKIITGMLALENGNLTDTLTMSGSAVDAVERDSANIALSPGEQISMEQALYAISVASANDAANGIAENVGGSLDGFVAMMNEAAAEAGATNTHFDNANGLPDENHYTTAHDMARITAKALKVPGFIDIFGTSRYKIPPTNIQPETRIVNSSNRFLNGDIHYEGILISKTGWTQDAQHTLVTAAQRNGVTLIVVVMKSSDSTVKWSDTSALLDYGFDQFSPVTVTEDEILGALPDDLTVPGAEASEIDAATYAAEDVSVLLPKNETPADIRFSVGEALTAGGQVQIPVRLSLVPAASAGELPLDLLTTTVKAALRPVSAPAANAAAVAAESSGPGVLRVLLTVLLLIVGFLAAVFVLLLIRRAVIVRKRRRRRSASGHHHHHHHHRHRRY</sequence>
<evidence type="ECO:0000256" key="3">
    <source>
        <dbReference type="ARBA" id="ARBA00022801"/>
    </source>
</evidence>
<keyword evidence="11" id="KW-1133">Transmembrane helix</keyword>
<dbReference type="SUPFAM" id="SSF56601">
    <property type="entry name" value="beta-lactamase/transpeptidase-like"/>
    <property type="match status" value="1"/>
</dbReference>
<feature type="domain" description="Peptidase S11 D-alanyl-D-alanine carboxypeptidase A N-terminal" evidence="13">
    <location>
        <begin position="30"/>
        <end position="260"/>
    </location>
</feature>
<keyword evidence="11" id="KW-0812">Transmembrane</keyword>
<evidence type="ECO:0000256" key="7">
    <source>
        <dbReference type="PIRSR" id="PIRSR618044-1"/>
    </source>
</evidence>
<feature type="active site" description="Proton acceptor" evidence="7">
    <location>
        <position position="65"/>
    </location>
</feature>
<evidence type="ECO:0000313" key="15">
    <source>
        <dbReference type="Proteomes" id="UP000183995"/>
    </source>
</evidence>
<dbReference type="InterPro" id="IPR018044">
    <property type="entry name" value="Peptidase_S11"/>
</dbReference>
<dbReference type="InterPro" id="IPR012338">
    <property type="entry name" value="Beta-lactam/transpept-like"/>
</dbReference>
<dbReference type="InterPro" id="IPR001967">
    <property type="entry name" value="Peptidase_S11_N"/>
</dbReference>
<feature type="active site" evidence="7">
    <location>
        <position position="120"/>
    </location>
</feature>
<dbReference type="RefSeq" id="WP_073080636.1">
    <property type="nucleotide sequence ID" value="NZ_FQXV01000011.1"/>
</dbReference>
<dbReference type="Pfam" id="PF00768">
    <property type="entry name" value="Peptidase_S11"/>
    <property type="match status" value="1"/>
</dbReference>
<dbReference type="GO" id="GO:0071555">
    <property type="term" value="P:cell wall organization"/>
    <property type="evidence" value="ECO:0007669"/>
    <property type="project" value="UniProtKB-KW"/>
</dbReference>
<dbReference type="GO" id="GO:0009002">
    <property type="term" value="F:serine-type D-Ala-D-Ala carboxypeptidase activity"/>
    <property type="evidence" value="ECO:0007669"/>
    <property type="project" value="InterPro"/>
</dbReference>
<feature type="active site" description="Acyl-ester intermediate" evidence="7">
    <location>
        <position position="62"/>
    </location>
</feature>
<keyword evidence="2 12" id="KW-0732">Signal</keyword>
<feature type="region of interest" description="Disordered" evidence="10">
    <location>
        <begin position="433"/>
        <end position="452"/>
    </location>
</feature>
<comment type="similarity">
    <text evidence="1 9">Belongs to the peptidase S11 family.</text>
</comment>
<dbReference type="Gene3D" id="3.40.710.10">
    <property type="entry name" value="DD-peptidase/beta-lactamase superfamily"/>
    <property type="match status" value="1"/>
</dbReference>
<evidence type="ECO:0000256" key="8">
    <source>
        <dbReference type="PIRSR" id="PIRSR618044-2"/>
    </source>
</evidence>
<evidence type="ECO:0000256" key="12">
    <source>
        <dbReference type="SAM" id="SignalP"/>
    </source>
</evidence>
<keyword evidence="14" id="KW-0645">Protease</keyword>
<evidence type="ECO:0000256" key="11">
    <source>
        <dbReference type="SAM" id="Phobius"/>
    </source>
</evidence>
<dbReference type="Proteomes" id="UP000183995">
    <property type="component" value="Unassembled WGS sequence"/>
</dbReference>
<dbReference type="GO" id="GO:0009252">
    <property type="term" value="P:peptidoglycan biosynthetic process"/>
    <property type="evidence" value="ECO:0007669"/>
    <property type="project" value="UniProtKB-KW"/>
</dbReference>
<keyword evidence="4" id="KW-0133">Cell shape</keyword>
<gene>
    <name evidence="14" type="ORF">SAMN02745823_03005</name>
</gene>
<feature type="signal peptide" evidence="12">
    <location>
        <begin position="1"/>
        <end position="24"/>
    </location>
</feature>
<name>A0A1M5YYF6_9FIRM</name>
<keyword evidence="5" id="KW-0573">Peptidoglycan synthesis</keyword>
<evidence type="ECO:0000256" key="9">
    <source>
        <dbReference type="RuleBase" id="RU004016"/>
    </source>
</evidence>